<dbReference type="Proteomes" id="UP001314263">
    <property type="component" value="Unassembled WGS sequence"/>
</dbReference>
<dbReference type="Pfam" id="PF04502">
    <property type="entry name" value="Saf4_Yju2"/>
    <property type="match status" value="1"/>
</dbReference>
<name>A0AAV1IHA2_9CHLO</name>
<accession>A0AAV1IHA2</accession>
<dbReference type="GO" id="GO:0000398">
    <property type="term" value="P:mRNA splicing, via spliceosome"/>
    <property type="evidence" value="ECO:0007669"/>
    <property type="project" value="InterPro"/>
</dbReference>
<comment type="caution">
    <text evidence="2">The sequence shown here is derived from an EMBL/GenBank/DDBJ whole genome shotgun (WGS) entry which is preliminary data.</text>
</comment>
<gene>
    <name evidence="2" type="ORF">CVIRNUC_008515</name>
</gene>
<protein>
    <recommendedName>
        <fullName evidence="4">Coiled-coil domain-containing protein 130</fullName>
    </recommendedName>
</protein>
<evidence type="ECO:0000256" key="1">
    <source>
        <dbReference type="ARBA" id="ARBA00005595"/>
    </source>
</evidence>
<keyword evidence="3" id="KW-1185">Reference proteome</keyword>
<dbReference type="EMBL" id="CAUYUE010000012">
    <property type="protein sequence ID" value="CAK0785308.1"/>
    <property type="molecule type" value="Genomic_DNA"/>
</dbReference>
<dbReference type="GO" id="GO:0005684">
    <property type="term" value="C:U2-type spliceosomal complex"/>
    <property type="evidence" value="ECO:0007669"/>
    <property type="project" value="TreeGrafter"/>
</dbReference>
<evidence type="ECO:0000313" key="3">
    <source>
        <dbReference type="Proteomes" id="UP001314263"/>
    </source>
</evidence>
<organism evidence="2 3">
    <name type="scientific">Coccomyxa viridis</name>
    <dbReference type="NCBI Taxonomy" id="1274662"/>
    <lineage>
        <taxon>Eukaryota</taxon>
        <taxon>Viridiplantae</taxon>
        <taxon>Chlorophyta</taxon>
        <taxon>core chlorophytes</taxon>
        <taxon>Trebouxiophyceae</taxon>
        <taxon>Trebouxiophyceae incertae sedis</taxon>
        <taxon>Coccomyxaceae</taxon>
        <taxon>Coccomyxa</taxon>
    </lineage>
</organism>
<dbReference type="AlphaFoldDB" id="A0AAV1IHA2"/>
<sequence length="318" mass="35462">MSSLAAARADNFYYAPDFNPDVHKSLNKYNGQHPLRERAKKLDQGILVIRFEMPFNVWCNGCGHLIGKGVRFNAEKKAVGAYYSTKIWSFSMTAPCCQEHIEVQTDPKNHEYIVVAGARRKAESYTAADAGTMELPDTEETAVQAKNDPFARLEKGVEDKQRGREGAERIAELREDSAAKYMDDYTMNKALRRQLRSARKAEKGRDALREQLGLPEAVKLLPESDRDAQEAAMVAFGGSSGYANNRKHDRRAIKTQSIFHPGATKHIMPSQQQANLAEKGLGVRGGVRKKLSVLDRAALLQKRKRMDAGLQLALSGRT</sequence>
<comment type="similarity">
    <text evidence="1">Belongs to the CWC16 family.</text>
</comment>
<dbReference type="GO" id="GO:0071014">
    <property type="term" value="C:post-mRNA release spliceosomal complex"/>
    <property type="evidence" value="ECO:0007669"/>
    <property type="project" value="TreeGrafter"/>
</dbReference>
<dbReference type="PANTHER" id="PTHR12111">
    <property type="entry name" value="SPLICING FACTOR YJU2"/>
    <property type="match status" value="1"/>
</dbReference>
<reference evidence="2 3" key="1">
    <citation type="submission" date="2023-10" db="EMBL/GenBank/DDBJ databases">
        <authorList>
            <person name="Maclean D."/>
            <person name="Macfadyen A."/>
        </authorList>
    </citation>
    <scope>NUCLEOTIDE SEQUENCE [LARGE SCALE GENOMIC DNA]</scope>
</reference>
<evidence type="ECO:0000313" key="2">
    <source>
        <dbReference type="EMBL" id="CAK0785308.1"/>
    </source>
</evidence>
<proteinExistence type="inferred from homology"/>
<dbReference type="InterPro" id="IPR007590">
    <property type="entry name" value="Saf4/Yju2"/>
</dbReference>
<evidence type="ECO:0008006" key="4">
    <source>
        <dbReference type="Google" id="ProtNLM"/>
    </source>
</evidence>
<dbReference type="PANTHER" id="PTHR12111:SF2">
    <property type="entry name" value="SPLICING FACTOR YJU2B-RELATED"/>
    <property type="match status" value="1"/>
</dbReference>